<accession>A0A8J2ZP90</accession>
<evidence type="ECO:0000256" key="2">
    <source>
        <dbReference type="ARBA" id="ARBA00022723"/>
    </source>
</evidence>
<keyword evidence="2" id="KW-0479">Metal-binding</keyword>
<dbReference type="InterPro" id="IPR050584">
    <property type="entry name" value="Cholesterol_7-desaturase"/>
</dbReference>
<reference evidence="7" key="1">
    <citation type="journal article" date="2014" name="Int. J. Syst. Evol. Microbiol.">
        <title>Complete genome sequence of Corynebacterium casei LMG S-19264T (=DSM 44701T), isolated from a smear-ripened cheese.</title>
        <authorList>
            <consortium name="US DOE Joint Genome Institute (JGI-PGF)"/>
            <person name="Walter F."/>
            <person name="Albersmeier A."/>
            <person name="Kalinowski J."/>
            <person name="Ruckert C."/>
        </authorList>
    </citation>
    <scope>NUCLEOTIDE SEQUENCE</scope>
    <source>
        <strain evidence="7">CGMCC 1.15762</strain>
    </source>
</reference>
<dbReference type="InterPro" id="IPR036922">
    <property type="entry name" value="Rieske_2Fe-2S_sf"/>
</dbReference>
<dbReference type="SUPFAM" id="SSF50022">
    <property type="entry name" value="ISP domain"/>
    <property type="match status" value="1"/>
</dbReference>
<comment type="caution">
    <text evidence="7">The sequence shown here is derived from an EMBL/GenBank/DDBJ whole genome shotgun (WGS) entry which is preliminary data.</text>
</comment>
<gene>
    <name evidence="7" type="ORF">GCM10011415_41480</name>
</gene>
<evidence type="ECO:0000313" key="7">
    <source>
        <dbReference type="EMBL" id="GGG86719.1"/>
    </source>
</evidence>
<dbReference type="Proteomes" id="UP000617145">
    <property type="component" value="Unassembled WGS sequence"/>
</dbReference>
<evidence type="ECO:0000256" key="4">
    <source>
        <dbReference type="ARBA" id="ARBA00023004"/>
    </source>
</evidence>
<dbReference type="GO" id="GO:0005506">
    <property type="term" value="F:iron ion binding"/>
    <property type="evidence" value="ECO:0007669"/>
    <property type="project" value="InterPro"/>
</dbReference>
<keyword evidence="1" id="KW-0001">2Fe-2S</keyword>
<proteinExistence type="predicted"/>
<evidence type="ECO:0000256" key="3">
    <source>
        <dbReference type="ARBA" id="ARBA00023002"/>
    </source>
</evidence>
<protein>
    <recommendedName>
        <fullName evidence="6">Rieske domain-containing protein</fullName>
    </recommendedName>
</protein>
<evidence type="ECO:0000256" key="5">
    <source>
        <dbReference type="ARBA" id="ARBA00023014"/>
    </source>
</evidence>
<feature type="domain" description="Rieske" evidence="6">
    <location>
        <begin position="5"/>
        <end position="109"/>
    </location>
</feature>
<keyword evidence="3" id="KW-0560">Oxidoreductase</keyword>
<dbReference type="PANTHER" id="PTHR21266">
    <property type="entry name" value="IRON-SULFUR DOMAIN CONTAINING PROTEIN"/>
    <property type="match status" value="1"/>
</dbReference>
<dbReference type="PROSITE" id="PS51296">
    <property type="entry name" value="RIESKE"/>
    <property type="match status" value="1"/>
</dbReference>
<keyword evidence="5" id="KW-0411">Iron-sulfur</keyword>
<dbReference type="Pfam" id="PF00355">
    <property type="entry name" value="Rieske"/>
    <property type="match status" value="1"/>
</dbReference>
<dbReference type="RefSeq" id="WP_229673419.1">
    <property type="nucleotide sequence ID" value="NZ_BMJV01000013.1"/>
</dbReference>
<reference evidence="7" key="2">
    <citation type="submission" date="2020-09" db="EMBL/GenBank/DDBJ databases">
        <authorList>
            <person name="Sun Q."/>
            <person name="Zhou Y."/>
        </authorList>
    </citation>
    <scope>NUCLEOTIDE SEQUENCE</scope>
    <source>
        <strain evidence="7">CGMCC 1.15762</strain>
    </source>
</reference>
<name>A0A8J2ZP90_9RHOB</name>
<dbReference type="PANTHER" id="PTHR21266:SF59">
    <property type="entry name" value="BLR4922 PROTEIN"/>
    <property type="match status" value="1"/>
</dbReference>
<dbReference type="AlphaFoldDB" id="A0A8J2ZP90"/>
<dbReference type="GO" id="GO:0051537">
    <property type="term" value="F:2 iron, 2 sulfur cluster binding"/>
    <property type="evidence" value="ECO:0007669"/>
    <property type="project" value="UniProtKB-KW"/>
</dbReference>
<evidence type="ECO:0000313" key="8">
    <source>
        <dbReference type="Proteomes" id="UP000617145"/>
    </source>
</evidence>
<evidence type="ECO:0000259" key="6">
    <source>
        <dbReference type="PROSITE" id="PS51296"/>
    </source>
</evidence>
<dbReference type="GO" id="GO:0016491">
    <property type="term" value="F:oxidoreductase activity"/>
    <property type="evidence" value="ECO:0007669"/>
    <property type="project" value="UniProtKB-KW"/>
</dbReference>
<dbReference type="Gene3D" id="2.102.10.10">
    <property type="entry name" value="Rieske [2Fe-2S] iron-sulphur domain"/>
    <property type="match status" value="1"/>
</dbReference>
<evidence type="ECO:0000256" key="1">
    <source>
        <dbReference type="ARBA" id="ARBA00022714"/>
    </source>
</evidence>
<keyword evidence="8" id="KW-1185">Reference proteome</keyword>
<organism evidence="7 8">
    <name type="scientific">Salipiger pallidus</name>
    <dbReference type="NCBI Taxonomy" id="1775170"/>
    <lineage>
        <taxon>Bacteria</taxon>
        <taxon>Pseudomonadati</taxon>
        <taxon>Pseudomonadota</taxon>
        <taxon>Alphaproteobacteria</taxon>
        <taxon>Rhodobacterales</taxon>
        <taxon>Roseobacteraceae</taxon>
        <taxon>Salipiger</taxon>
    </lineage>
</organism>
<dbReference type="InterPro" id="IPR017941">
    <property type="entry name" value="Rieske_2Fe-2S"/>
</dbReference>
<dbReference type="PROSITE" id="PS00570">
    <property type="entry name" value="RING_HYDROXYL_ALPHA"/>
    <property type="match status" value="1"/>
</dbReference>
<keyword evidence="4" id="KW-0408">Iron</keyword>
<dbReference type="CDD" id="cd03469">
    <property type="entry name" value="Rieske_RO_Alpha_N"/>
    <property type="match status" value="1"/>
</dbReference>
<dbReference type="EMBL" id="BMJV01000013">
    <property type="protein sequence ID" value="GGG86719.1"/>
    <property type="molecule type" value="Genomic_DNA"/>
</dbReference>
<dbReference type="InterPro" id="IPR015881">
    <property type="entry name" value="ARHD_Rieske_2Fe_2S"/>
</dbReference>
<sequence length="205" mass="21581">MQTDWTPVALSHDIPVASAAPGRIGDTALAIWRSASGRIAAWSDRCPHRGMRLSHGYVRGERLSCIYHGWSYGEDGGCKRIPAHPDLTPPESIRVPVFACREASGVVWVAEGQPAGAPPDLAGFRGLRSLHIAAATGAIAEVFGGDGPVLRVKLGPVAVIALVQAFGDETMLHLMAPESCDLATLDALSDAAEALRRNIEAEATA</sequence>